<evidence type="ECO:0000256" key="1">
    <source>
        <dbReference type="ARBA" id="ARBA00023015"/>
    </source>
</evidence>
<keyword evidence="2 4" id="KW-0238">DNA-binding</keyword>
<proteinExistence type="predicted"/>
<keyword evidence="1" id="KW-0805">Transcription regulation</keyword>
<dbReference type="InterPro" id="IPR009057">
    <property type="entry name" value="Homeodomain-like_sf"/>
</dbReference>
<comment type="caution">
    <text evidence="6">The sequence shown here is derived from an EMBL/GenBank/DDBJ whole genome shotgun (WGS) entry which is preliminary data.</text>
</comment>
<evidence type="ECO:0000256" key="2">
    <source>
        <dbReference type="ARBA" id="ARBA00023125"/>
    </source>
</evidence>
<dbReference type="GO" id="GO:0003700">
    <property type="term" value="F:DNA-binding transcription factor activity"/>
    <property type="evidence" value="ECO:0007669"/>
    <property type="project" value="TreeGrafter"/>
</dbReference>
<name>A0A8H9GIF2_9MICO</name>
<evidence type="ECO:0000313" key="7">
    <source>
        <dbReference type="Proteomes" id="UP000655589"/>
    </source>
</evidence>
<dbReference type="Proteomes" id="UP000655589">
    <property type="component" value="Unassembled WGS sequence"/>
</dbReference>
<dbReference type="EMBL" id="BMPT01000008">
    <property type="protein sequence ID" value="GGM26866.1"/>
    <property type="molecule type" value="Genomic_DNA"/>
</dbReference>
<feature type="DNA-binding region" description="H-T-H motif" evidence="4">
    <location>
        <begin position="35"/>
        <end position="54"/>
    </location>
</feature>
<evidence type="ECO:0000259" key="5">
    <source>
        <dbReference type="PROSITE" id="PS50977"/>
    </source>
</evidence>
<evidence type="ECO:0000256" key="3">
    <source>
        <dbReference type="ARBA" id="ARBA00023163"/>
    </source>
</evidence>
<dbReference type="InterPro" id="IPR050109">
    <property type="entry name" value="HTH-type_TetR-like_transc_reg"/>
</dbReference>
<dbReference type="PRINTS" id="PR00455">
    <property type="entry name" value="HTHTETR"/>
</dbReference>
<evidence type="ECO:0000313" key="6">
    <source>
        <dbReference type="EMBL" id="GGM26866.1"/>
    </source>
</evidence>
<dbReference type="Gene3D" id="1.10.357.10">
    <property type="entry name" value="Tetracycline Repressor, domain 2"/>
    <property type="match status" value="1"/>
</dbReference>
<gene>
    <name evidence="6" type="ORF">GCM10010102_23180</name>
</gene>
<reference evidence="6" key="1">
    <citation type="journal article" date="2014" name="Int. J. Syst. Evol. Microbiol.">
        <title>Complete genome sequence of Corynebacterium casei LMG S-19264T (=DSM 44701T), isolated from a smear-ripened cheese.</title>
        <authorList>
            <consortium name="US DOE Joint Genome Institute (JGI-PGF)"/>
            <person name="Walter F."/>
            <person name="Albersmeier A."/>
            <person name="Kalinowski J."/>
            <person name="Ruckert C."/>
        </authorList>
    </citation>
    <scope>NUCLEOTIDE SEQUENCE</scope>
    <source>
        <strain evidence="6">JCM 3051</strain>
    </source>
</reference>
<dbReference type="PROSITE" id="PS50977">
    <property type="entry name" value="HTH_TETR_2"/>
    <property type="match status" value="1"/>
</dbReference>
<keyword evidence="3" id="KW-0804">Transcription</keyword>
<accession>A0A8H9GIF2</accession>
<sequence length="215" mass="23906">MSEAPRRERKRAIARRHIADTAARLFGERGFENVAVSEVARAADVAEQTVYNHFRTKERLVTDRGDEIEDHLCRLIRDRGEALTPAAAIRDYVLDYVDSIRTTPDDVWRGELAHLAAQSPTVRRLTLEILAHQARAMAAAISESGQVAPGTARLQGIALAGVYQIMIEEAGTRTRDGQSQAQIADDLRPLISSLLDELDRWFGGAHPRPRTPPPR</sequence>
<dbReference type="RefSeq" id="WP_171103383.1">
    <property type="nucleotide sequence ID" value="NZ_BMPT01000008.1"/>
</dbReference>
<organism evidence="6 7">
    <name type="scientific">Promicromonospora citrea</name>
    <dbReference type="NCBI Taxonomy" id="43677"/>
    <lineage>
        <taxon>Bacteria</taxon>
        <taxon>Bacillati</taxon>
        <taxon>Actinomycetota</taxon>
        <taxon>Actinomycetes</taxon>
        <taxon>Micrococcales</taxon>
        <taxon>Promicromonosporaceae</taxon>
        <taxon>Promicromonospora</taxon>
    </lineage>
</organism>
<dbReference type="GO" id="GO:0000976">
    <property type="term" value="F:transcription cis-regulatory region binding"/>
    <property type="evidence" value="ECO:0007669"/>
    <property type="project" value="TreeGrafter"/>
</dbReference>
<dbReference type="Pfam" id="PF00440">
    <property type="entry name" value="TetR_N"/>
    <property type="match status" value="1"/>
</dbReference>
<dbReference type="PANTHER" id="PTHR30055:SF234">
    <property type="entry name" value="HTH-TYPE TRANSCRIPTIONAL REGULATOR BETI"/>
    <property type="match status" value="1"/>
</dbReference>
<dbReference type="PANTHER" id="PTHR30055">
    <property type="entry name" value="HTH-TYPE TRANSCRIPTIONAL REGULATOR RUTR"/>
    <property type="match status" value="1"/>
</dbReference>
<dbReference type="SUPFAM" id="SSF46689">
    <property type="entry name" value="Homeodomain-like"/>
    <property type="match status" value="1"/>
</dbReference>
<dbReference type="InterPro" id="IPR001647">
    <property type="entry name" value="HTH_TetR"/>
</dbReference>
<evidence type="ECO:0000256" key="4">
    <source>
        <dbReference type="PROSITE-ProRule" id="PRU00335"/>
    </source>
</evidence>
<keyword evidence="7" id="KW-1185">Reference proteome</keyword>
<protein>
    <submittedName>
        <fullName evidence="6">TetR family transcriptional regulator</fullName>
    </submittedName>
</protein>
<reference evidence="6" key="2">
    <citation type="submission" date="2020-09" db="EMBL/GenBank/DDBJ databases">
        <authorList>
            <person name="Sun Q."/>
            <person name="Ohkuma M."/>
        </authorList>
    </citation>
    <scope>NUCLEOTIDE SEQUENCE</scope>
    <source>
        <strain evidence="6">JCM 3051</strain>
    </source>
</reference>
<feature type="domain" description="HTH tetR-type" evidence="5">
    <location>
        <begin position="12"/>
        <end position="72"/>
    </location>
</feature>
<dbReference type="AlphaFoldDB" id="A0A8H9GIF2"/>